<keyword evidence="2" id="KW-1185">Reference proteome</keyword>
<name>A0A482MXN9_9CAUD</name>
<sequence>MKLTQIQREEILSYLNSIPSLSAQYQRGLVIPLVSSIQEVTQYKSWSPYLGHPISTAFIYKMEDDFRSILDVWALEISSRYPKLAHILEDRSLFWIKVQVNDNDKNQVDVIFSPAIVNMYQGVADFDVFDWSGWTDNMLINFYNDLRGKEYGG</sequence>
<evidence type="ECO:0000313" key="1">
    <source>
        <dbReference type="EMBL" id="QBQ78907.1"/>
    </source>
</evidence>
<protein>
    <submittedName>
        <fullName evidence="1">Uncharacterized protein</fullName>
    </submittedName>
</protein>
<dbReference type="EMBL" id="MK373783">
    <property type="protein sequence ID" value="QBQ78907.1"/>
    <property type="molecule type" value="Genomic_DNA"/>
</dbReference>
<accession>A0A482MXN9</accession>
<reference evidence="1 2" key="1">
    <citation type="submission" date="2019-01" db="EMBL/GenBank/DDBJ databases">
        <title>Still something new to discover - new insights into E. coli phage diversity and taxonomy.</title>
        <authorList>
            <person name="Korf I.H.E."/>
            <person name="Adriaennsens E."/>
            <person name="Dreiseikelmann B."/>
            <person name="Kropinski A."/>
            <person name="Nimtz M."/>
            <person name="Meier-Kolthoff J.P."/>
            <person name="Rohde M."/>
            <person name="van Raaij M."/>
            <person name="Wittmann J."/>
        </authorList>
    </citation>
    <scope>NUCLEOTIDE SEQUENCE [LARGE SCALE GENOMIC DNA]</scope>
</reference>
<organism evidence="1 2">
    <name type="scientific">Escherichia phage vB_EcoM_KWBSE43-6</name>
    <dbReference type="NCBI Taxonomy" id="2508194"/>
    <lineage>
        <taxon>Viruses</taxon>
        <taxon>Duplodnaviria</taxon>
        <taxon>Heunggongvirae</taxon>
        <taxon>Uroviricota</taxon>
        <taxon>Caudoviricetes</taxon>
        <taxon>Pantevenvirales</taxon>
        <taxon>Ackermannviridae</taxon>
        <taxon>Taipeivirus</taxon>
        <taxon>Taipeivirus KWBSE436</taxon>
    </lineage>
</organism>
<proteinExistence type="predicted"/>
<evidence type="ECO:0000313" key="2">
    <source>
        <dbReference type="Proteomes" id="UP000300764"/>
    </source>
</evidence>
<gene>
    <name evidence="1" type="ORF">KWBSE43_00079</name>
</gene>
<dbReference type="Proteomes" id="UP000300764">
    <property type="component" value="Segment"/>
</dbReference>